<proteinExistence type="predicted"/>
<dbReference type="RefSeq" id="WP_179122136.1">
    <property type="nucleotide sequence ID" value="NZ_FUYH01000001.1"/>
</dbReference>
<evidence type="ECO:0000313" key="2">
    <source>
        <dbReference type="EMBL" id="SKA76540.1"/>
    </source>
</evidence>
<dbReference type="AlphaFoldDB" id="A0A1T4WGX0"/>
<gene>
    <name evidence="2" type="ORF">SAMN05443428_101212</name>
</gene>
<sequence>MLNMVLIVVGLIISGIVILIEALFSIIIKGIIAICRDFFGFTRRCR</sequence>
<dbReference type="Proteomes" id="UP000190105">
    <property type="component" value="Unassembled WGS sequence"/>
</dbReference>
<evidence type="ECO:0000313" key="3">
    <source>
        <dbReference type="Proteomes" id="UP000190105"/>
    </source>
</evidence>
<organism evidence="2 3">
    <name type="scientific">Caloramator quimbayensis</name>
    <dbReference type="NCBI Taxonomy" id="1147123"/>
    <lineage>
        <taxon>Bacteria</taxon>
        <taxon>Bacillati</taxon>
        <taxon>Bacillota</taxon>
        <taxon>Clostridia</taxon>
        <taxon>Eubacteriales</taxon>
        <taxon>Clostridiaceae</taxon>
        <taxon>Caloramator</taxon>
    </lineage>
</organism>
<protein>
    <submittedName>
        <fullName evidence="2">Uncharacterized protein</fullName>
    </submittedName>
</protein>
<feature type="transmembrane region" description="Helical" evidence="1">
    <location>
        <begin position="6"/>
        <end position="34"/>
    </location>
</feature>
<evidence type="ECO:0000256" key="1">
    <source>
        <dbReference type="SAM" id="Phobius"/>
    </source>
</evidence>
<dbReference type="EMBL" id="FUYH01000001">
    <property type="protein sequence ID" value="SKA76540.1"/>
    <property type="molecule type" value="Genomic_DNA"/>
</dbReference>
<keyword evidence="1" id="KW-0472">Membrane</keyword>
<keyword evidence="1" id="KW-0812">Transmembrane</keyword>
<keyword evidence="3" id="KW-1185">Reference proteome</keyword>
<dbReference type="STRING" id="1147123.SAMN05443428_101212"/>
<name>A0A1T4WGX0_9CLOT</name>
<accession>A0A1T4WGX0</accession>
<keyword evidence="1" id="KW-1133">Transmembrane helix</keyword>
<reference evidence="3" key="1">
    <citation type="submission" date="2017-02" db="EMBL/GenBank/DDBJ databases">
        <authorList>
            <person name="Varghese N."/>
            <person name="Submissions S."/>
        </authorList>
    </citation>
    <scope>NUCLEOTIDE SEQUENCE [LARGE SCALE GENOMIC DNA]</scope>
    <source>
        <strain evidence="3">USBA 833</strain>
    </source>
</reference>